<feature type="transmembrane region" description="Helical" evidence="15">
    <location>
        <begin position="736"/>
        <end position="756"/>
    </location>
</feature>
<evidence type="ECO:0000256" key="14">
    <source>
        <dbReference type="ARBA" id="ARBA00034049"/>
    </source>
</evidence>
<dbReference type="InterPro" id="IPR004765">
    <property type="entry name" value="NPC1-like"/>
</dbReference>
<dbReference type="PROSITE" id="PS50156">
    <property type="entry name" value="SSD"/>
    <property type="match status" value="1"/>
</dbReference>
<dbReference type="SUPFAM" id="SSF82866">
    <property type="entry name" value="Multidrug efflux transporter AcrB transmembrane domain"/>
    <property type="match status" value="2"/>
</dbReference>
<keyword evidence="3" id="KW-0813">Transport</keyword>
<evidence type="ECO:0000256" key="7">
    <source>
        <dbReference type="ARBA" id="ARBA00022989"/>
    </source>
</evidence>
<keyword evidence="7 15" id="KW-1133">Transmembrane helix</keyword>
<evidence type="ECO:0000256" key="1">
    <source>
        <dbReference type="ARBA" id="ARBA00004127"/>
    </source>
</evidence>
<feature type="transmembrane region" description="Helical" evidence="15">
    <location>
        <begin position="768"/>
        <end position="788"/>
    </location>
</feature>
<evidence type="ECO:0000313" key="17">
    <source>
        <dbReference type="EMBL" id="KAI7740898.1"/>
    </source>
</evidence>
<evidence type="ECO:0000256" key="9">
    <source>
        <dbReference type="ARBA" id="ARBA00023136"/>
    </source>
</evidence>
<dbReference type="GO" id="GO:0030301">
    <property type="term" value="P:cholesterol transport"/>
    <property type="evidence" value="ECO:0007669"/>
    <property type="project" value="UniProtKB-ARBA"/>
</dbReference>
<feature type="transmembrane region" description="Helical" evidence="15">
    <location>
        <begin position="219"/>
        <end position="240"/>
    </location>
</feature>
<dbReference type="Pfam" id="PF22314">
    <property type="entry name" value="NPC1_MLD"/>
    <property type="match status" value="1"/>
</dbReference>
<organism evidence="17 18">
    <name type="scientific">Ambrosia artemisiifolia</name>
    <name type="common">Common ragweed</name>
    <dbReference type="NCBI Taxonomy" id="4212"/>
    <lineage>
        <taxon>Eukaryota</taxon>
        <taxon>Viridiplantae</taxon>
        <taxon>Streptophyta</taxon>
        <taxon>Embryophyta</taxon>
        <taxon>Tracheophyta</taxon>
        <taxon>Spermatophyta</taxon>
        <taxon>Magnoliopsida</taxon>
        <taxon>eudicotyledons</taxon>
        <taxon>Gunneridae</taxon>
        <taxon>Pentapetalae</taxon>
        <taxon>asterids</taxon>
        <taxon>campanulids</taxon>
        <taxon>Asterales</taxon>
        <taxon>Asteraceae</taxon>
        <taxon>Asteroideae</taxon>
        <taxon>Heliantheae alliance</taxon>
        <taxon>Heliantheae</taxon>
        <taxon>Ambrosia</taxon>
    </lineage>
</organism>
<dbReference type="EMBL" id="JAMZMK010008326">
    <property type="protein sequence ID" value="KAI7740898.1"/>
    <property type="molecule type" value="Genomic_DNA"/>
</dbReference>
<name>A0AAD5CF25_AMBAR</name>
<dbReference type="NCBIfam" id="TIGR00917">
    <property type="entry name" value="2A060601"/>
    <property type="match status" value="1"/>
</dbReference>
<dbReference type="GO" id="GO:0016020">
    <property type="term" value="C:membrane"/>
    <property type="evidence" value="ECO:0007669"/>
    <property type="project" value="InterPro"/>
</dbReference>
<feature type="transmembrane region" description="Helical" evidence="15">
    <location>
        <begin position="252"/>
        <end position="276"/>
    </location>
</feature>
<comment type="catalytic activity">
    <reaction evidence="14">
        <text>cholesterol(in) = cholesterol(out)</text>
        <dbReference type="Rhea" id="RHEA:39747"/>
        <dbReference type="ChEBI" id="CHEBI:16113"/>
    </reaction>
</comment>
<feature type="transmembrane region" description="Helical" evidence="15">
    <location>
        <begin position="430"/>
        <end position="453"/>
    </location>
</feature>
<keyword evidence="11" id="KW-1207">Sterol metabolism</keyword>
<comment type="subcellular location">
    <subcellularLocation>
        <location evidence="1">Endomembrane system</location>
        <topology evidence="1">Multi-pass membrane protein</topology>
    </subcellularLocation>
</comment>
<keyword evidence="4" id="KW-0153">Cholesterol metabolism</keyword>
<evidence type="ECO:0000256" key="15">
    <source>
        <dbReference type="SAM" id="Phobius"/>
    </source>
</evidence>
<feature type="transmembrane region" description="Helical" evidence="15">
    <location>
        <begin position="282"/>
        <end position="307"/>
    </location>
</feature>
<evidence type="ECO:0000313" key="18">
    <source>
        <dbReference type="Proteomes" id="UP001206925"/>
    </source>
</evidence>
<dbReference type="GO" id="GO:0032934">
    <property type="term" value="F:sterol binding"/>
    <property type="evidence" value="ECO:0007669"/>
    <property type="project" value="TreeGrafter"/>
</dbReference>
<proteinExistence type="inferred from homology"/>
<keyword evidence="5 15" id="KW-0812">Transmembrane</keyword>
<evidence type="ECO:0000256" key="8">
    <source>
        <dbReference type="ARBA" id="ARBA00023098"/>
    </source>
</evidence>
<sequence length="884" mass="97299">LWVGHGSRAAEEKQYFDSHLAPFYRIEQLILATKPHGAHEKSPTIVTDENINLLFEIQAKVDGIRGNYTGSLVSLTDICMKPLGEACATQSILQYFKMELKNYENFGKVDHAVYCFQHYTSDENCLSAFKGPLEPSTALGGFSGNNYSEASAFIITYPVNNAIDKESNETKKAVAWEKAFIRLVKDELLPMARSKNLTLSYSSESSIEEELKRESSADAITVLISYLVMFAYISLTLGDTPRFTYFYISSKVLLGLSGVVLVMLSVIASVGFFSAIGVKSTLIIMEVIPFLVLAVGVDNMCILVHAVKRQQAELPLEGRISNALAEVGPSITLASLSEVLAFAVGSFIPMPACRVFSMFAALAILLDFLLQVTAFVALIILDFRRAEDHRVDCFPCIKISSSLADTDQGSDKRKSGLLTRYMKEVHAPILGVWGVKLVVVSVFVALSLASIALCTRIQPGLEQQIVLPRDSYLQGYFNNVSEYLRIGPPLYFVVKNYNYSSESSQTNQLCSINNCDSNSLLNEISKASLVPKSSYIARPAASWLDDFLVWVSPEAFGCCRKFNNGTYCPPDDQPPCCSSSDGSCSVNGVCKDCITCFRHSDLQNDRPTTTQFKEKLPWFLSALPSADCAKGGHGAYTNSLDLNGFEDGVIRASSFRTYHTPLNKQVDFVNSMRAAREFSSRVSNSLKIEVFPYSVFYMFFEQYLDIWKTALISLAVAICAVFVVCLIITCSIWSSGIIVVVLMMILVDLLGVMAVLNIQLNAVSVVNLVMSVGISVEFCVHITHAFLVSSGDRDQRTKEALGTMGASVFSGITLTKLVGVIVLCFSKTEIFAVYYFQMYLALVLLGFLHGLIFLPVVLSMVGPPSRRILVDQKDDKKSITSTSS</sequence>
<evidence type="ECO:0000256" key="10">
    <source>
        <dbReference type="ARBA" id="ARBA00023157"/>
    </source>
</evidence>
<feature type="domain" description="SSD" evidence="16">
    <location>
        <begin position="218"/>
        <end position="381"/>
    </location>
</feature>
<keyword evidence="8" id="KW-0443">Lipid metabolism</keyword>
<dbReference type="PANTHER" id="PTHR45727:SF2">
    <property type="entry name" value="NPC INTRACELLULAR CHOLESTEROL TRANSPORTER 1"/>
    <property type="match status" value="1"/>
</dbReference>
<evidence type="ECO:0000259" key="16">
    <source>
        <dbReference type="PROSITE" id="PS50156"/>
    </source>
</evidence>
<feature type="non-terminal residue" evidence="17">
    <location>
        <position position="1"/>
    </location>
</feature>
<dbReference type="Proteomes" id="UP001206925">
    <property type="component" value="Unassembled WGS sequence"/>
</dbReference>
<feature type="transmembrane region" description="Helical" evidence="15">
    <location>
        <begin position="834"/>
        <end position="858"/>
    </location>
</feature>
<comment type="similarity">
    <text evidence="2">Belongs to the patched family.</text>
</comment>
<gene>
    <name evidence="17" type="ORF">M8C21_017479</name>
</gene>
<dbReference type="PANTHER" id="PTHR45727">
    <property type="entry name" value="NPC INTRACELLULAR CHOLESTEROL TRANSPORTER 1"/>
    <property type="match status" value="1"/>
</dbReference>
<keyword evidence="13" id="KW-0753">Steroid metabolism</keyword>
<comment type="caution">
    <text evidence="17">The sequence shown here is derived from an EMBL/GenBank/DDBJ whole genome shotgun (WGS) entry which is preliminary data.</text>
</comment>
<evidence type="ECO:0000256" key="3">
    <source>
        <dbReference type="ARBA" id="ARBA00022448"/>
    </source>
</evidence>
<dbReference type="InterPro" id="IPR053956">
    <property type="entry name" value="NPC1_MLD"/>
</dbReference>
<keyword evidence="12" id="KW-0325">Glycoprotein</keyword>
<dbReference type="GO" id="GO:0008203">
    <property type="term" value="P:cholesterol metabolic process"/>
    <property type="evidence" value="ECO:0007669"/>
    <property type="project" value="UniProtKB-KW"/>
</dbReference>
<evidence type="ECO:0000256" key="12">
    <source>
        <dbReference type="ARBA" id="ARBA00023180"/>
    </source>
</evidence>
<feature type="transmembrane region" description="Helical" evidence="15">
    <location>
        <begin position="355"/>
        <end position="381"/>
    </location>
</feature>
<dbReference type="Pfam" id="PF12349">
    <property type="entry name" value="Sterol-sensing"/>
    <property type="match status" value="1"/>
</dbReference>
<dbReference type="InterPro" id="IPR053958">
    <property type="entry name" value="HMGCR/SNAP/NPC1-like_SSD"/>
</dbReference>
<dbReference type="FunFam" id="1.20.1640.10:FF:000008">
    <property type="entry name" value="NPC intracellular cholesterol transporter 1"/>
    <property type="match status" value="1"/>
</dbReference>
<dbReference type="GO" id="GO:0005319">
    <property type="term" value="F:lipid transporter activity"/>
    <property type="evidence" value="ECO:0007669"/>
    <property type="project" value="InterPro"/>
</dbReference>
<dbReference type="FunFam" id="1.20.1640.10:FF:000010">
    <property type="entry name" value="NPC intracellular cholesterol transporter 1"/>
    <property type="match status" value="1"/>
</dbReference>
<accession>A0AAD5CF25</accession>
<evidence type="ECO:0000256" key="2">
    <source>
        <dbReference type="ARBA" id="ARBA00005585"/>
    </source>
</evidence>
<keyword evidence="9 15" id="KW-0472">Membrane</keyword>
<dbReference type="Gene3D" id="1.20.1640.10">
    <property type="entry name" value="Multidrug efflux transporter AcrB transmembrane domain"/>
    <property type="match status" value="2"/>
</dbReference>
<dbReference type="AlphaFoldDB" id="A0AAD5CF25"/>
<evidence type="ECO:0000256" key="6">
    <source>
        <dbReference type="ARBA" id="ARBA00022729"/>
    </source>
</evidence>
<evidence type="ECO:0000256" key="11">
    <source>
        <dbReference type="ARBA" id="ARBA00023166"/>
    </source>
</evidence>
<evidence type="ECO:0000256" key="5">
    <source>
        <dbReference type="ARBA" id="ARBA00022692"/>
    </source>
</evidence>
<keyword evidence="10" id="KW-1015">Disulfide bond</keyword>
<evidence type="ECO:0000256" key="4">
    <source>
        <dbReference type="ARBA" id="ARBA00022548"/>
    </source>
</evidence>
<dbReference type="GO" id="GO:0012505">
    <property type="term" value="C:endomembrane system"/>
    <property type="evidence" value="ECO:0007669"/>
    <property type="project" value="UniProtKB-SubCell"/>
</dbReference>
<feature type="transmembrane region" description="Helical" evidence="15">
    <location>
        <begin position="706"/>
        <end position="729"/>
    </location>
</feature>
<keyword evidence="18" id="KW-1185">Reference proteome</keyword>
<keyword evidence="6" id="KW-0732">Signal</keyword>
<reference evidence="17" key="1">
    <citation type="submission" date="2022-06" db="EMBL/GenBank/DDBJ databases">
        <title>Uncovering the hologenomic basis of an extraordinary plant invasion.</title>
        <authorList>
            <person name="Bieker V.C."/>
            <person name="Martin M.D."/>
            <person name="Gilbert T."/>
            <person name="Hodgins K."/>
            <person name="Battlay P."/>
            <person name="Petersen B."/>
            <person name="Wilson J."/>
        </authorList>
    </citation>
    <scope>NUCLEOTIDE SEQUENCE</scope>
    <source>
        <strain evidence="17">AA19_3_7</strain>
        <tissue evidence="17">Leaf</tissue>
    </source>
</reference>
<feature type="transmembrane region" description="Helical" evidence="15">
    <location>
        <begin position="800"/>
        <end position="822"/>
    </location>
</feature>
<evidence type="ECO:0000256" key="13">
    <source>
        <dbReference type="ARBA" id="ARBA00023221"/>
    </source>
</evidence>
<dbReference type="InterPro" id="IPR000731">
    <property type="entry name" value="SSD"/>
</dbReference>
<protein>
    <recommendedName>
        <fullName evidence="16">SSD domain-containing protein</fullName>
    </recommendedName>
</protein>